<gene>
    <name evidence="2" type="ordered locus">Cyan7822_4387</name>
</gene>
<dbReference type="STRING" id="497965.Cyan7822_4387"/>
<accession>E0UB56</accession>
<evidence type="ECO:0000313" key="3">
    <source>
        <dbReference type="Proteomes" id="UP000008206"/>
    </source>
</evidence>
<dbReference type="InterPro" id="IPR008538">
    <property type="entry name" value="Uma2"/>
</dbReference>
<evidence type="ECO:0000313" key="2">
    <source>
        <dbReference type="EMBL" id="ADN16301.1"/>
    </source>
</evidence>
<dbReference type="CDD" id="cd06260">
    <property type="entry name" value="DUF820-like"/>
    <property type="match status" value="1"/>
</dbReference>
<dbReference type="SUPFAM" id="SSF52980">
    <property type="entry name" value="Restriction endonuclease-like"/>
    <property type="match status" value="1"/>
</dbReference>
<dbReference type="PANTHER" id="PTHR34107:SF7">
    <property type="entry name" value="SLR2092 PROTEIN"/>
    <property type="match status" value="1"/>
</dbReference>
<dbReference type="RefSeq" id="WP_013324364.1">
    <property type="nucleotide sequence ID" value="NC_014501.1"/>
</dbReference>
<dbReference type="Proteomes" id="UP000008206">
    <property type="component" value="Chromosome"/>
</dbReference>
<dbReference type="HOGENOM" id="CLU_076312_3_0_3"/>
<dbReference type="InterPro" id="IPR012296">
    <property type="entry name" value="Nuclease_put_TT1808"/>
</dbReference>
<reference evidence="3" key="1">
    <citation type="journal article" date="2011" name="MBio">
        <title>Novel metabolic attributes of the genus Cyanothece, comprising a group of unicellular nitrogen-fixing Cyanobacteria.</title>
        <authorList>
            <person name="Bandyopadhyay A."/>
            <person name="Elvitigala T."/>
            <person name="Welsh E."/>
            <person name="Stockel J."/>
            <person name="Liberton M."/>
            <person name="Min H."/>
            <person name="Sherman L.A."/>
            <person name="Pakrasi H.B."/>
        </authorList>
    </citation>
    <scope>NUCLEOTIDE SEQUENCE [LARGE SCALE GENOMIC DNA]</scope>
    <source>
        <strain evidence="3">PCC 7822</strain>
    </source>
</reference>
<keyword evidence="3" id="KW-1185">Reference proteome</keyword>
<dbReference type="AlphaFoldDB" id="E0UB56"/>
<dbReference type="KEGG" id="cyj:Cyan7822_4387"/>
<dbReference type="PANTHER" id="PTHR34107">
    <property type="entry name" value="SLL0198 PROTEIN-RELATED"/>
    <property type="match status" value="1"/>
</dbReference>
<dbReference type="EMBL" id="CP002198">
    <property type="protein sequence ID" value="ADN16301.1"/>
    <property type="molecule type" value="Genomic_DNA"/>
</dbReference>
<dbReference type="Gene3D" id="3.90.1570.10">
    <property type="entry name" value="tt1808, chain A"/>
    <property type="match status" value="1"/>
</dbReference>
<proteinExistence type="predicted"/>
<dbReference type="OrthoDB" id="454453at2"/>
<organism evidence="2 3">
    <name type="scientific">Gloeothece verrucosa (strain PCC 7822)</name>
    <name type="common">Cyanothece sp. (strain PCC 7822)</name>
    <dbReference type="NCBI Taxonomy" id="497965"/>
    <lineage>
        <taxon>Bacteria</taxon>
        <taxon>Bacillati</taxon>
        <taxon>Cyanobacteriota</taxon>
        <taxon>Cyanophyceae</taxon>
        <taxon>Oscillatoriophycideae</taxon>
        <taxon>Chroococcales</taxon>
        <taxon>Aphanothecaceae</taxon>
        <taxon>Gloeothece</taxon>
        <taxon>Gloeothece verrucosa</taxon>
    </lineage>
</organism>
<dbReference type="eggNOG" id="COG4636">
    <property type="taxonomic scope" value="Bacteria"/>
</dbReference>
<dbReference type="InterPro" id="IPR011335">
    <property type="entry name" value="Restrct_endonuc-II-like"/>
</dbReference>
<name>E0UB56_GLOV7</name>
<feature type="domain" description="Putative restriction endonuclease" evidence="1">
    <location>
        <begin position="38"/>
        <end position="192"/>
    </location>
</feature>
<evidence type="ECO:0000259" key="1">
    <source>
        <dbReference type="Pfam" id="PF05685"/>
    </source>
</evidence>
<sequence>MLSNPLVITLPPSIKLDDDQLFELCDINDHLVIQRDTKTGDLLIMTPAGGDTSNRNLSLSAQLYNWTEKDGTGMAFDSSGGFRIKGASRDPMNPDAAWLTLDRWNSLTPEEKIKFPPLCPDFVVELRSPSDSVVSLQRKMQEWIFLGVKLGWLIDRKNRQVYIYRSDKTEECLDNPTSLTGEPLLVGFVLDMNKIW</sequence>
<protein>
    <recommendedName>
        <fullName evidence="1">Putative restriction endonuclease domain-containing protein</fullName>
    </recommendedName>
</protein>
<dbReference type="Pfam" id="PF05685">
    <property type="entry name" value="Uma2"/>
    <property type="match status" value="1"/>
</dbReference>